<evidence type="ECO:0000256" key="3">
    <source>
        <dbReference type="SAM" id="SignalP"/>
    </source>
</evidence>
<dbReference type="PANTHER" id="PTHR35936:SF25">
    <property type="entry name" value="ABC TRANSPORTER SUBSTRATE-BINDING PROTEIN"/>
    <property type="match status" value="1"/>
</dbReference>
<proteinExistence type="inferred from homology"/>
<dbReference type="SUPFAM" id="SSF53850">
    <property type="entry name" value="Periplasmic binding protein-like II"/>
    <property type="match status" value="1"/>
</dbReference>
<evidence type="ECO:0000259" key="4">
    <source>
        <dbReference type="SMART" id="SM00062"/>
    </source>
</evidence>
<dbReference type="RefSeq" id="WP_169076719.1">
    <property type="nucleotide sequence ID" value="NZ_JABBXH010000008.1"/>
</dbReference>
<dbReference type="PANTHER" id="PTHR35936">
    <property type="entry name" value="MEMBRANE-BOUND LYTIC MUREIN TRANSGLYCOSYLASE F"/>
    <property type="match status" value="1"/>
</dbReference>
<dbReference type="EMBL" id="JABBXH010000008">
    <property type="protein sequence ID" value="NMP33402.1"/>
    <property type="molecule type" value="Genomic_DNA"/>
</dbReference>
<gene>
    <name evidence="5" type="ORF">HII17_17785</name>
</gene>
<organism evidence="5 6">
    <name type="scientific">Thalassotalea algicola</name>
    <dbReference type="NCBI Taxonomy" id="2716224"/>
    <lineage>
        <taxon>Bacteria</taxon>
        <taxon>Pseudomonadati</taxon>
        <taxon>Pseudomonadota</taxon>
        <taxon>Gammaproteobacteria</taxon>
        <taxon>Alteromonadales</taxon>
        <taxon>Colwelliaceae</taxon>
        <taxon>Thalassotalea</taxon>
    </lineage>
</organism>
<comment type="similarity">
    <text evidence="1">Belongs to the bacterial solute-binding protein 3 family.</text>
</comment>
<dbReference type="SMART" id="SM00062">
    <property type="entry name" value="PBPb"/>
    <property type="match status" value="1"/>
</dbReference>
<dbReference type="InterPro" id="IPR001638">
    <property type="entry name" value="Solute-binding_3/MltF_N"/>
</dbReference>
<evidence type="ECO:0000256" key="2">
    <source>
        <dbReference type="ARBA" id="ARBA00022729"/>
    </source>
</evidence>
<dbReference type="Proteomes" id="UP000568664">
    <property type="component" value="Unassembled WGS sequence"/>
</dbReference>
<name>A0A7Y0LFW3_9GAMM</name>
<dbReference type="Gene3D" id="3.40.190.10">
    <property type="entry name" value="Periplasmic binding protein-like II"/>
    <property type="match status" value="2"/>
</dbReference>
<feature type="signal peptide" evidence="3">
    <location>
        <begin position="1"/>
        <end position="23"/>
    </location>
</feature>
<evidence type="ECO:0000313" key="5">
    <source>
        <dbReference type="EMBL" id="NMP33402.1"/>
    </source>
</evidence>
<accession>A0A7Y0LFW3</accession>
<keyword evidence="6" id="KW-1185">Reference proteome</keyword>
<evidence type="ECO:0000256" key="1">
    <source>
        <dbReference type="ARBA" id="ARBA00010333"/>
    </source>
</evidence>
<dbReference type="Pfam" id="PF00497">
    <property type="entry name" value="SBP_bac_3"/>
    <property type="match status" value="1"/>
</dbReference>
<keyword evidence="2 3" id="KW-0732">Signal</keyword>
<comment type="caution">
    <text evidence="5">The sequence shown here is derived from an EMBL/GenBank/DDBJ whole genome shotgun (WGS) entry which is preliminary data.</text>
</comment>
<dbReference type="AlphaFoldDB" id="A0A7Y0LFW3"/>
<feature type="domain" description="Solute-binding protein family 3/N-terminal" evidence="4">
    <location>
        <begin position="42"/>
        <end position="257"/>
    </location>
</feature>
<protein>
    <submittedName>
        <fullName evidence="5">Amino acid ABC transporter substrate-binding protein</fullName>
    </submittedName>
</protein>
<feature type="chain" id="PRO_5030966495" evidence="3">
    <location>
        <begin position="24"/>
        <end position="264"/>
    </location>
</feature>
<sequence length="264" mass="30077">MKLKLAVSVYCLFTYFLIPQSEAYTYANSSQFSSSETNLPKEIVVASDSAQNEGRAKILLPIAQDIAKLLGVNVRYYECPWARCLKAVEKGKVDLIFSVFKTKARTKFLHFLTPALATHDVQFHFLVKKSNQIEIAEYDELANLTIATLRGNQYFEQFDQDNELDKFAAVNYQSAVNMVLNNRVDTMIDLSLTPLKQRYSADPLHRLKTARYKPKEGIDEYIALSKNSQWGEHSELLSNVIKLLADQGTINRYFQQVAALESEN</sequence>
<reference evidence="5 6" key="1">
    <citation type="submission" date="2020-04" db="EMBL/GenBank/DDBJ databases">
        <title>Thalassotalea sp. M1531, isolated from the surface of marine red alga.</title>
        <authorList>
            <person name="Pang L."/>
            <person name="Lu D.-C."/>
        </authorList>
    </citation>
    <scope>NUCLEOTIDE SEQUENCE [LARGE SCALE GENOMIC DNA]</scope>
    <source>
        <strain evidence="5 6">M1531</strain>
    </source>
</reference>
<evidence type="ECO:0000313" key="6">
    <source>
        <dbReference type="Proteomes" id="UP000568664"/>
    </source>
</evidence>